<dbReference type="InterPro" id="IPR011701">
    <property type="entry name" value="MFS"/>
</dbReference>
<dbReference type="EMBL" id="CP108090">
    <property type="protein sequence ID" value="WUQ17380.1"/>
    <property type="molecule type" value="Genomic_DNA"/>
</dbReference>
<feature type="transmembrane region" description="Helical" evidence="1">
    <location>
        <begin position="293"/>
        <end position="312"/>
    </location>
</feature>
<dbReference type="Gene3D" id="1.20.1250.20">
    <property type="entry name" value="MFS general substrate transporter like domains"/>
    <property type="match status" value="1"/>
</dbReference>
<dbReference type="CDD" id="cd06174">
    <property type="entry name" value="MFS"/>
    <property type="match status" value="1"/>
</dbReference>
<accession>A0ABZ1TNH4</accession>
<feature type="transmembrane region" description="Helical" evidence="1">
    <location>
        <begin position="387"/>
        <end position="406"/>
    </location>
</feature>
<feature type="transmembrane region" description="Helical" evidence="1">
    <location>
        <begin position="362"/>
        <end position="381"/>
    </location>
</feature>
<proteinExistence type="predicted"/>
<evidence type="ECO:0000313" key="3">
    <source>
        <dbReference type="Proteomes" id="UP001432039"/>
    </source>
</evidence>
<feature type="transmembrane region" description="Helical" evidence="1">
    <location>
        <begin position="55"/>
        <end position="77"/>
    </location>
</feature>
<dbReference type="Pfam" id="PF07690">
    <property type="entry name" value="MFS_1"/>
    <property type="match status" value="1"/>
</dbReference>
<keyword evidence="1" id="KW-1133">Transmembrane helix</keyword>
<keyword evidence="3" id="KW-1185">Reference proteome</keyword>
<dbReference type="RefSeq" id="WP_328965600.1">
    <property type="nucleotide sequence ID" value="NZ_CP108090.1"/>
</dbReference>
<dbReference type="Proteomes" id="UP001432039">
    <property type="component" value="Chromosome"/>
</dbReference>
<evidence type="ECO:0000313" key="2">
    <source>
        <dbReference type="EMBL" id="WUQ17380.1"/>
    </source>
</evidence>
<dbReference type="InterPro" id="IPR036259">
    <property type="entry name" value="MFS_trans_sf"/>
</dbReference>
<protein>
    <submittedName>
        <fullName evidence="2">MFS transporter</fullName>
    </submittedName>
</protein>
<gene>
    <name evidence="2" type="ORF">OG517_41715</name>
</gene>
<sequence>MPISLRTRVKRRVRPPAAVLRVIRLNNGFQLLFNLLWWMPVFYQYQKQAGLSDSQIFGIQSVYYVAFCLLEIPTGFIADRIGQRRCMQLGAAAMTAANILPVASPSFAGFMAHFLAIAAARSLVSGASSAYLYEYLHEHGAGEHYVQAEGTARALGLWAKIACWPLVGVLMHVRHEAPYVLTALSTLGSLACAAALPAIAAPRGGGQPPAERVGLLDSARQAAKVLGTSRSLGPLMVQGVAVFTLARICQVNLFQPLLLEKDLPVADHGAVLSAMTVAEAVGSARTGWLRSRLADATVVTVLSVIMALTLAATTLSGGLGTILWLCVFAAAAGLAYPVQRNLINAAIPPTPYRATLLSVESIIDRGVCAVVALAVGAYLAADRLDALLVHAAAGTCLLLLVVGVVLGRLRRDGVRRAAGQP</sequence>
<evidence type="ECO:0000256" key="1">
    <source>
        <dbReference type="SAM" id="Phobius"/>
    </source>
</evidence>
<feature type="transmembrane region" description="Helical" evidence="1">
    <location>
        <begin position="318"/>
        <end position="338"/>
    </location>
</feature>
<keyword evidence="1" id="KW-0812">Transmembrane</keyword>
<name>A0ABZ1TNH4_STRVG</name>
<keyword evidence="1" id="KW-0472">Membrane</keyword>
<organism evidence="2 3">
    <name type="scientific">Streptomyces virginiae</name>
    <name type="common">Streptomyces cinnamonensis</name>
    <dbReference type="NCBI Taxonomy" id="1961"/>
    <lineage>
        <taxon>Bacteria</taxon>
        <taxon>Bacillati</taxon>
        <taxon>Actinomycetota</taxon>
        <taxon>Actinomycetes</taxon>
        <taxon>Kitasatosporales</taxon>
        <taxon>Streptomycetaceae</taxon>
        <taxon>Streptomyces</taxon>
    </lineage>
</organism>
<dbReference type="SUPFAM" id="SSF103473">
    <property type="entry name" value="MFS general substrate transporter"/>
    <property type="match status" value="1"/>
</dbReference>
<feature type="transmembrane region" description="Helical" evidence="1">
    <location>
        <begin position="21"/>
        <end position="43"/>
    </location>
</feature>
<dbReference type="PANTHER" id="PTHR23530">
    <property type="entry name" value="TRANSPORT PROTEIN-RELATED"/>
    <property type="match status" value="1"/>
</dbReference>
<dbReference type="InterPro" id="IPR053160">
    <property type="entry name" value="MFS_DHA3_Transporter"/>
</dbReference>
<feature type="transmembrane region" description="Helical" evidence="1">
    <location>
        <begin position="179"/>
        <end position="200"/>
    </location>
</feature>
<dbReference type="PANTHER" id="PTHR23530:SF1">
    <property type="entry name" value="PERMEASE, MAJOR FACILITATOR SUPERFAMILY-RELATED"/>
    <property type="match status" value="1"/>
</dbReference>
<reference evidence="2" key="1">
    <citation type="submission" date="2022-10" db="EMBL/GenBank/DDBJ databases">
        <title>The complete genomes of actinobacterial strains from the NBC collection.</title>
        <authorList>
            <person name="Joergensen T.S."/>
            <person name="Alvarez Arevalo M."/>
            <person name="Sterndorff E.B."/>
            <person name="Faurdal D."/>
            <person name="Vuksanovic O."/>
            <person name="Mourched A.-S."/>
            <person name="Charusanti P."/>
            <person name="Shaw S."/>
            <person name="Blin K."/>
            <person name="Weber T."/>
        </authorList>
    </citation>
    <scope>NUCLEOTIDE SEQUENCE</scope>
    <source>
        <strain evidence="2">NBC_00248</strain>
    </source>
</reference>